<dbReference type="GO" id="GO:0003677">
    <property type="term" value="F:DNA binding"/>
    <property type="evidence" value="ECO:0007669"/>
    <property type="project" value="InterPro"/>
</dbReference>
<dbReference type="Gene3D" id="1.10.10.10">
    <property type="entry name" value="Winged helix-like DNA-binding domain superfamily/Winged helix DNA-binding domain"/>
    <property type="match status" value="1"/>
</dbReference>
<keyword evidence="1" id="KW-0805">Transcription regulation</keyword>
<dbReference type="InterPro" id="IPR059106">
    <property type="entry name" value="WHD_MalT"/>
</dbReference>
<evidence type="ECO:0000256" key="1">
    <source>
        <dbReference type="ARBA" id="ARBA00023015"/>
    </source>
</evidence>
<evidence type="ECO:0000313" key="4">
    <source>
        <dbReference type="EMBL" id="ESU72714.1"/>
    </source>
</evidence>
<dbReference type="AlphaFoldDB" id="A0A7U9JC01"/>
<dbReference type="InterPro" id="IPR016032">
    <property type="entry name" value="Sig_transdc_resp-reg_C-effctor"/>
</dbReference>
<reference evidence="4 5" key="1">
    <citation type="journal article" date="2014" name="Genome Announc.">
        <title>Draft Genome Sequence of Geobacillus thermopakistaniensis Strain MAS1.</title>
        <authorList>
            <person name="Siddiqui M.A."/>
            <person name="Rashid N."/>
            <person name="Ayyampalayam S."/>
            <person name="Whitman W.B."/>
        </authorList>
    </citation>
    <scope>NUCLEOTIDE SEQUENCE [LARGE SCALE GENOMIC DNA]</scope>
    <source>
        <strain evidence="4 5">MAS1</strain>
    </source>
</reference>
<dbReference type="PANTHER" id="PTHR35807">
    <property type="entry name" value="TRANSCRIPTIONAL REGULATOR REDD-RELATED"/>
    <property type="match status" value="1"/>
</dbReference>
<name>A0A7U9JC01_GEOTM</name>
<dbReference type="EMBL" id="AYSF01000037">
    <property type="protein sequence ID" value="ESU72714.1"/>
    <property type="molecule type" value="Genomic_DNA"/>
</dbReference>
<dbReference type="InterPro" id="IPR011990">
    <property type="entry name" value="TPR-like_helical_dom_sf"/>
</dbReference>
<evidence type="ECO:0000313" key="5">
    <source>
        <dbReference type="Proteomes" id="UP000018339"/>
    </source>
</evidence>
<dbReference type="SUPFAM" id="SSF46894">
    <property type="entry name" value="C-terminal effector domain of the bipartite response regulators"/>
    <property type="match status" value="1"/>
</dbReference>
<accession>A0A7U9JC01</accession>
<keyword evidence="2" id="KW-0804">Transcription</keyword>
<evidence type="ECO:0000259" key="3">
    <source>
        <dbReference type="SMART" id="SM01043"/>
    </source>
</evidence>
<organism evidence="4 5">
    <name type="scientific">Geobacillus thermopakistaniensis (strain MAS1)</name>
    <dbReference type="NCBI Taxonomy" id="1408282"/>
    <lineage>
        <taxon>Bacteria</taxon>
        <taxon>Bacillati</taxon>
        <taxon>Bacillota</taxon>
        <taxon>Bacilli</taxon>
        <taxon>Bacillales</taxon>
        <taxon>Anoxybacillaceae</taxon>
        <taxon>Geobacillus</taxon>
    </lineage>
</organism>
<dbReference type="SUPFAM" id="SSF48452">
    <property type="entry name" value="TPR-like"/>
    <property type="match status" value="4"/>
</dbReference>
<dbReference type="SMART" id="SM00028">
    <property type="entry name" value="TPR"/>
    <property type="match status" value="4"/>
</dbReference>
<dbReference type="PANTHER" id="PTHR35807:SF2">
    <property type="entry name" value="TRANSCRIPTIONAL ACTIVATOR DOMAIN"/>
    <property type="match status" value="1"/>
</dbReference>
<dbReference type="SUPFAM" id="SSF52540">
    <property type="entry name" value="P-loop containing nucleoside triphosphate hydrolases"/>
    <property type="match status" value="1"/>
</dbReference>
<comment type="caution">
    <text evidence="4">The sequence shown here is derived from an EMBL/GenBank/DDBJ whole genome shotgun (WGS) entry which is preliminary data.</text>
</comment>
<proteinExistence type="predicted"/>
<dbReference type="Pfam" id="PF03704">
    <property type="entry name" value="BTAD"/>
    <property type="match status" value="1"/>
</dbReference>
<dbReference type="InterPro" id="IPR005158">
    <property type="entry name" value="BTAD"/>
</dbReference>
<protein>
    <submittedName>
        <fullName evidence="4">Transcriptional regulator</fullName>
    </submittedName>
</protein>
<dbReference type="RefSeq" id="WP_020279041.1">
    <property type="nucleotide sequence ID" value="NZ_AYSF01000037.1"/>
</dbReference>
<dbReference type="GO" id="GO:0006355">
    <property type="term" value="P:regulation of DNA-templated transcription"/>
    <property type="evidence" value="ECO:0007669"/>
    <property type="project" value="InterPro"/>
</dbReference>
<keyword evidence="5" id="KW-1185">Reference proteome</keyword>
<dbReference type="InterPro" id="IPR051677">
    <property type="entry name" value="AfsR-DnrI-RedD_regulator"/>
</dbReference>
<sequence length="1079" mass="127030">MNYLSSVIETKFIPPYLKETVIVRPSLMKKLIRMKNYPLTIIHSGPGYGKSTSLALLLSNSYTPFCWYTVSEQDDNFFPFLIHMVYCVRTLFPDFGMELLTVLEQEASSNYDQEKVEFICSKFINEMKALREEFILVLDDFHLLDRSEWISRWMKLFIVHKPANVHLVISSRGRPPWDILETMKVKGEMLEITEKDLVFSREEIDVLFSDSYGIPLDWETVEQIYTMTEGWIIAIQMIWHQMKMKPDYSFSNTQSASMDDLFRFLALEVFFKQPDVVRDFLERTSVFEEFSESVCHLWFSEEDTRYILDYLMRQNLFINPISEGRYRYHALFREFLQSQISKKADVFYHTHQQAADYYIRSQNYEKAILHLLEIKEYERIAVILQPNGRSMLEEGKIETLLKVLLQIPEHVKNQYYMLWFYQGEIYRYRSQYEEALDCYRRMESHAETANDEIGMGLGVEGQARVYLDTVQPSKADPLLRKAVLLLDHPPLDWLDGNERKRSLYVLMAENLLNMGNTADAEKWYLQTKSFEYGTKHLKMIELEARLYLRTGRLKQAKEILKNYREKQNQQLYLSRAHRTSEILLALICVYMGEIKEAKKLAESGILQGIKWKAPFVEACGWMRKGHALQLNDVYEQKMAIQCYETAICMMDDMNISRGKAEPWMGLCLLYGRSGCYDLALECGMRALSETEKVKDIWLSSFILLALGIASYYGGDIQKARQMFHQCLSMFRQCGCQYGLMVSYFWISLLEFEQKNEQAFHASFGQCLHLIDEQDYSFFVEKKTLFGPNDLQSIVPVLMKAKKQGIETHTASRLLERMGMKDVSFHPGYTLKVRTLGEFKLFLGQKEVSEREWKREKAKELFQLFITWRGQLLSRSKILSLLWKDSHEAAAERDFKVALNALNKVIEPHRKARSESFFIERRGLLYGLNSRAVIEIDAVRFQTLIEKGLEERDRDAAAEMLKQGLSLYQGDYLPDRLYADWCAEERERLLLLFLKGAERLAQINVSKENFDEAIYWCNQILARDRCWEEAYRLLMYCYYRKNNRAYAVKLYKKCCEQLKNELGVEPLETTKQMFEMITMN</sequence>
<dbReference type="InterPro" id="IPR027417">
    <property type="entry name" value="P-loop_NTPase"/>
</dbReference>
<dbReference type="InterPro" id="IPR019734">
    <property type="entry name" value="TPR_rpt"/>
</dbReference>
<dbReference type="InterPro" id="IPR036388">
    <property type="entry name" value="WH-like_DNA-bd_sf"/>
</dbReference>
<dbReference type="Pfam" id="PF25873">
    <property type="entry name" value="WHD_MalT"/>
    <property type="match status" value="1"/>
</dbReference>
<evidence type="ECO:0000256" key="2">
    <source>
        <dbReference type="ARBA" id="ARBA00023163"/>
    </source>
</evidence>
<dbReference type="Proteomes" id="UP000018339">
    <property type="component" value="Unassembled WGS sequence"/>
</dbReference>
<dbReference type="Gene3D" id="1.25.40.10">
    <property type="entry name" value="Tetratricopeptide repeat domain"/>
    <property type="match status" value="3"/>
</dbReference>
<feature type="domain" description="Bacterial transcriptional activator" evidence="3">
    <location>
        <begin position="935"/>
        <end position="1077"/>
    </location>
</feature>
<gene>
    <name evidence="4" type="ORF">T260_06850</name>
</gene>
<dbReference type="SMART" id="SM01043">
    <property type="entry name" value="BTAD"/>
    <property type="match status" value="1"/>
</dbReference>